<gene>
    <name evidence="2" type="ORF">PXC00_10125</name>
</gene>
<evidence type="ECO:0000313" key="2">
    <source>
        <dbReference type="EMBL" id="WOC31565.1"/>
    </source>
</evidence>
<reference evidence="3" key="3">
    <citation type="submission" date="2024-06" db="EMBL/GenBank/DDBJ databases">
        <authorList>
            <person name="Zeng C."/>
        </authorList>
    </citation>
    <scope>NUCLEOTIDE SEQUENCE [LARGE SCALE GENOMIC DNA]</scope>
    <source>
        <strain evidence="3">ZCY20-5</strain>
    </source>
</reference>
<dbReference type="RefSeq" id="WP_275845369.1">
    <property type="nucleotide sequence ID" value="NZ_CP135996.1"/>
</dbReference>
<keyword evidence="1" id="KW-0472">Membrane</keyword>
<dbReference type="Proteomes" id="UP001300604">
    <property type="component" value="Chromosome"/>
</dbReference>
<evidence type="ECO:0000313" key="3">
    <source>
        <dbReference type="Proteomes" id="UP001300604"/>
    </source>
</evidence>
<accession>A0AA97D6N6</accession>
<evidence type="ECO:0000256" key="1">
    <source>
        <dbReference type="SAM" id="Phobius"/>
    </source>
</evidence>
<keyword evidence="3" id="KW-1185">Reference proteome</keyword>
<organism evidence="2 3">
    <name type="scientific">Caproicibacterium argilliputei</name>
    <dbReference type="NCBI Taxonomy" id="3030016"/>
    <lineage>
        <taxon>Bacteria</taxon>
        <taxon>Bacillati</taxon>
        <taxon>Bacillota</taxon>
        <taxon>Clostridia</taxon>
        <taxon>Eubacteriales</taxon>
        <taxon>Oscillospiraceae</taxon>
        <taxon>Caproicibacterium</taxon>
    </lineage>
</organism>
<feature type="transmembrane region" description="Helical" evidence="1">
    <location>
        <begin position="30"/>
        <end position="47"/>
    </location>
</feature>
<proteinExistence type="predicted"/>
<keyword evidence="1" id="KW-0812">Transmembrane</keyword>
<dbReference type="AlphaFoldDB" id="A0AA97D6N6"/>
<dbReference type="KEGG" id="carl:PXC00_10125"/>
<dbReference type="EMBL" id="CP135996">
    <property type="protein sequence ID" value="WOC31565.1"/>
    <property type="molecule type" value="Genomic_DNA"/>
</dbReference>
<protein>
    <submittedName>
        <fullName evidence="2">Uncharacterized protein</fullName>
    </submittedName>
</protein>
<sequence length="72" mass="8264">MNVFTVMLFLIVFLATLPHLRCLRSKKDKWVFAIFFAATFVLCMLRVDTVPLPSPIMAIDSLLRAAGIYYRP</sequence>
<name>A0AA97D6N6_9FIRM</name>
<keyword evidence="1" id="KW-1133">Transmembrane helix</keyword>
<reference evidence="2 3" key="1">
    <citation type="submission" date="2024-06" db="EMBL/GenBank/DDBJ databases">
        <title>Caproicibacterium argilliputei sp. nov, a novel caproic acid producing anaerobic bacterium isolated from pit mud.</title>
        <authorList>
            <person name="Xia S."/>
        </authorList>
    </citation>
    <scope>NUCLEOTIDE SEQUENCE [LARGE SCALE GENOMIC DNA]</scope>
    <source>
        <strain evidence="2 3">ZCY20-5</strain>
    </source>
</reference>
<feature type="transmembrane region" description="Helical" evidence="1">
    <location>
        <begin position="6"/>
        <end position="23"/>
    </location>
</feature>
<reference evidence="3" key="2">
    <citation type="submission" date="2024-06" db="EMBL/GenBank/DDBJ databases">
        <title>Caproicibacterium argilliputei sp. nov, a novel caproic acid producing anaerobic bacterium isolated from pit mud.</title>
        <authorList>
            <person name="Zeng C."/>
        </authorList>
    </citation>
    <scope>NUCLEOTIDE SEQUENCE [LARGE SCALE GENOMIC DNA]</scope>
    <source>
        <strain evidence="3">ZCY20-5</strain>
    </source>
</reference>